<protein>
    <recommendedName>
        <fullName evidence="2">WXG100 family type VII secretion target</fullName>
    </recommendedName>
</protein>
<dbReference type="RefSeq" id="WP_353945066.1">
    <property type="nucleotide sequence ID" value="NZ_CP159534.1"/>
</dbReference>
<accession>A0AAU8IZH6</accession>
<name>A0AAU8IZH6_9ACTN</name>
<dbReference type="InterPro" id="IPR036689">
    <property type="entry name" value="ESAT-6-like_sf"/>
</dbReference>
<evidence type="ECO:0008006" key="2">
    <source>
        <dbReference type="Google" id="ProtNLM"/>
    </source>
</evidence>
<organism evidence="1">
    <name type="scientific">Streptomyces tabacisoli</name>
    <dbReference type="NCBI Taxonomy" id="3156398"/>
    <lineage>
        <taxon>Bacteria</taxon>
        <taxon>Bacillati</taxon>
        <taxon>Actinomycetota</taxon>
        <taxon>Actinomycetes</taxon>
        <taxon>Kitasatosporales</taxon>
        <taxon>Streptomycetaceae</taxon>
        <taxon>Streptomyces</taxon>
    </lineage>
</organism>
<evidence type="ECO:0000313" key="1">
    <source>
        <dbReference type="EMBL" id="XCJ73606.1"/>
    </source>
</evidence>
<proteinExistence type="predicted"/>
<dbReference type="EMBL" id="CP159534">
    <property type="protein sequence ID" value="XCJ73606.1"/>
    <property type="molecule type" value="Genomic_DNA"/>
</dbReference>
<gene>
    <name evidence="1" type="ORF">ABII15_28220</name>
</gene>
<dbReference type="KEGG" id="stac:ABII15_28220"/>
<dbReference type="Gene3D" id="1.10.287.1060">
    <property type="entry name" value="ESAT-6-like"/>
    <property type="match status" value="1"/>
</dbReference>
<sequence length="112" mass="11980">MAGTGFDVDPAVLKDQGGVFTDLGAAFKSATERLKASLETAESDWGEDVIGTFADIYEPVRDGMLDSMEHLASELDKIGNNLAVMGAQYELTEDDQTQGIVAYGAQRPGITY</sequence>
<reference evidence="1" key="1">
    <citation type="submission" date="2024-06" db="EMBL/GenBank/DDBJ databases">
        <title>Streptomyces sp. strain HUAS MG91 genome sequences.</title>
        <authorList>
            <person name="Mo P."/>
        </authorList>
    </citation>
    <scope>NUCLEOTIDE SEQUENCE</scope>
    <source>
        <strain evidence="1">HUAS MG91</strain>
    </source>
</reference>
<dbReference type="SUPFAM" id="SSF140453">
    <property type="entry name" value="EsxAB dimer-like"/>
    <property type="match status" value="1"/>
</dbReference>
<dbReference type="AlphaFoldDB" id="A0AAU8IZH6"/>